<name>A0ABT7V3E1_9ACTN</name>
<evidence type="ECO:0000256" key="1">
    <source>
        <dbReference type="SAM" id="Phobius"/>
    </source>
</evidence>
<keyword evidence="1" id="KW-1133">Transmembrane helix</keyword>
<dbReference type="Pfam" id="PF14501">
    <property type="entry name" value="HATPase_c_5"/>
    <property type="match status" value="1"/>
</dbReference>
<dbReference type="RefSeq" id="WP_289511186.1">
    <property type="nucleotide sequence ID" value="NZ_JAUDEA010000006.1"/>
</dbReference>
<evidence type="ECO:0000259" key="2">
    <source>
        <dbReference type="Pfam" id="PF14501"/>
    </source>
</evidence>
<dbReference type="InterPro" id="IPR036890">
    <property type="entry name" value="HATPase_C_sf"/>
</dbReference>
<dbReference type="EMBL" id="JAUDEA010000006">
    <property type="protein sequence ID" value="MDM8271095.1"/>
    <property type="molecule type" value="Genomic_DNA"/>
</dbReference>
<evidence type="ECO:0000313" key="4">
    <source>
        <dbReference type="Proteomes" id="UP001529256"/>
    </source>
</evidence>
<dbReference type="InterPro" id="IPR032834">
    <property type="entry name" value="NatK-like_C"/>
</dbReference>
<protein>
    <submittedName>
        <fullName evidence="3">GHKL domain-containing protein</fullName>
    </submittedName>
</protein>
<feature type="domain" description="Sensor histidine kinase NatK-like C-terminal" evidence="2">
    <location>
        <begin position="207"/>
        <end position="308"/>
    </location>
</feature>
<reference evidence="3" key="2">
    <citation type="submission" date="2023-06" db="EMBL/GenBank/DDBJ databases">
        <authorList>
            <person name="Zeman M."/>
            <person name="Kubasova T."/>
            <person name="Jahodarova E."/>
            <person name="Nykrynova M."/>
            <person name="Rychlik I."/>
        </authorList>
    </citation>
    <scope>NUCLEOTIDE SEQUENCE</scope>
    <source>
        <strain evidence="3">153_Feed</strain>
    </source>
</reference>
<comment type="caution">
    <text evidence="3">The sequence shown here is derived from an EMBL/GenBank/DDBJ whole genome shotgun (WGS) entry which is preliminary data.</text>
</comment>
<keyword evidence="4" id="KW-1185">Reference proteome</keyword>
<dbReference type="Gene3D" id="3.30.565.10">
    <property type="entry name" value="Histidine kinase-like ATPase, C-terminal domain"/>
    <property type="match status" value="1"/>
</dbReference>
<organism evidence="3 4">
    <name type="scientific">Thermophilibacter provencensis</name>
    <dbReference type="NCBI Taxonomy" id="1852386"/>
    <lineage>
        <taxon>Bacteria</taxon>
        <taxon>Bacillati</taxon>
        <taxon>Actinomycetota</taxon>
        <taxon>Coriobacteriia</taxon>
        <taxon>Coriobacteriales</taxon>
        <taxon>Atopobiaceae</taxon>
        <taxon>Thermophilibacter</taxon>
    </lineage>
</organism>
<accession>A0ABT7V3E1</accession>
<keyword evidence="1" id="KW-0472">Membrane</keyword>
<proteinExistence type="predicted"/>
<feature type="transmembrane region" description="Helical" evidence="1">
    <location>
        <begin position="36"/>
        <end position="54"/>
    </location>
</feature>
<feature type="transmembrane region" description="Helical" evidence="1">
    <location>
        <begin position="6"/>
        <end position="24"/>
    </location>
</feature>
<dbReference type="SUPFAM" id="SSF55874">
    <property type="entry name" value="ATPase domain of HSP90 chaperone/DNA topoisomerase II/histidine kinase"/>
    <property type="match status" value="1"/>
</dbReference>
<gene>
    <name evidence="3" type="ORF">QUW25_05340</name>
</gene>
<dbReference type="Proteomes" id="UP001529256">
    <property type="component" value="Unassembled WGS sequence"/>
</dbReference>
<reference evidence="3" key="1">
    <citation type="submission" date="2023-06" db="EMBL/GenBank/DDBJ databases">
        <title>Identification and characterization of horizontal gene transfer across gut microbiota members of farm animals based on homology search.</title>
        <authorList>
            <person name="Schwarzerova J."/>
            <person name="Nykrynova M."/>
            <person name="Jureckova K."/>
            <person name="Cejkova D."/>
            <person name="Rychlik I."/>
        </authorList>
    </citation>
    <scope>NUCLEOTIDE SEQUENCE</scope>
    <source>
        <strain evidence="3">153_Feed</strain>
    </source>
</reference>
<evidence type="ECO:0000313" key="3">
    <source>
        <dbReference type="EMBL" id="MDM8271095.1"/>
    </source>
</evidence>
<sequence length="311" mass="33173">MMAVAYAASVLSLMLLGAVSVRFWLASKGLPARRRLARVGYPMSQLVLVAYALWSVGRFGLGADGLFAISCTGAACALIDPWLLRMLERSEQLEAQRAREALLQERAEKCWEALEELRASGDSLARLRESLATGLDDVGRALDAGNTDAARSGLRRMSEVVAPVDERFCENASVDALVASKVTEARARGVRLDVLASVPGSCDVPDVELCAVFANVLDNALAASAELSDESRRWVMLRASVRAGHLVVRATNPYDEGVSRRATSGGEKDGAPLHGWGLSILEALARRHSGSVVASGQDGVWTTSVVLPLGE</sequence>
<keyword evidence="1" id="KW-0812">Transmembrane</keyword>